<dbReference type="PANTHER" id="PTHR45647">
    <property type="entry name" value="OS02G0152300 PROTEIN"/>
    <property type="match status" value="1"/>
</dbReference>
<dbReference type="GO" id="GO:0016567">
    <property type="term" value="P:protein ubiquitination"/>
    <property type="evidence" value="ECO:0007669"/>
    <property type="project" value="InterPro"/>
</dbReference>
<evidence type="ECO:0000256" key="3">
    <source>
        <dbReference type="ARBA" id="ARBA00004906"/>
    </source>
</evidence>
<dbReference type="Pfam" id="PF04564">
    <property type="entry name" value="U-box"/>
    <property type="match status" value="1"/>
</dbReference>
<dbReference type="Pfam" id="PF07714">
    <property type="entry name" value="PK_Tyr_Ser-Thr"/>
    <property type="match status" value="1"/>
</dbReference>
<dbReference type="InterPro" id="IPR013083">
    <property type="entry name" value="Znf_RING/FYVE/PHD"/>
</dbReference>
<dbReference type="InterPro" id="IPR001245">
    <property type="entry name" value="Ser-Thr/Tyr_kinase_cat_dom"/>
</dbReference>
<dbReference type="GO" id="GO:0005524">
    <property type="term" value="F:ATP binding"/>
    <property type="evidence" value="ECO:0007669"/>
    <property type="project" value="InterPro"/>
</dbReference>
<sequence length="857" mass="97077">MKLVAPLLQPSGPAVDRYSRSSSSTISGSGRGLERRPSPAELSSRSTDMEERGGEGGTRETVYVAVGRSEVKTFTLLQWTLSTFRNSQLCLVHVHQPSPFIPTLLGKLPASQANGEVVSAYRREEKEKMKKLLRTYLNICFKAKVEVSTVTTEAEQVQKGLVDLVIKQKIQKLVMGSVPDNCMKLKRSSTKANYTVKNAPAFCEIWFIYKGKHMWTREAFEEVTTVPDANAYKLAAGRPRSESLRYNRSECLYNPDHLCSNSSRLSMQSYGVIDCIQNERTEEEWLLPHTSCNSADVYSNCCARSSTRFDPSSTTSGEMRISSDSDYKLEEEDLFCQLLEAKEDSEKLSNRAFVELLKRKKLEAEAMQAIRKVKDIESAYMHEAKVTKEANDALRSMMLEQERLLEERLELTGKLQKTMRNVAVLDSRVQEANRWCDEAAGELKLIQVSIASLRQEKLSLQKQKMEAELWLERWKSRRQVVGTNRHEHAGFLDNVPELVEFSLFDLQNATCNFSDSFKIVEAGCGCIYKGELLDRTVAIQRLPAHNIQGPSQFQRQVQVLGKLRHPHLVNLIGSCSEASSLVYDYVPNGTLQCHLFYKSNIAPLAWKIRARIIAEISTAFLFLHTSYPVKIVHGDLKPENILLDSDLHCKICDFGISRLLSHDTLRCPSLRRCPEPQGAFPFMDPEYHRTGKLTPKSDLYSFGIVILQLLTGQPPVGLIINVRKAVSAGKLSSILDPSAGHWEPFVAEKLADIGLRFCEQNSRDRPELTPSLVKELQRLHISEERHVPSFFLCPILQEIMCDPQVAADGFTYEGEAIRQWLENGRETSPMTNLRLDHLHLTPNHSLRFAIQEWLCKC</sequence>
<organism evidence="10 11">
    <name type="scientific">Carnegiea gigantea</name>
    <dbReference type="NCBI Taxonomy" id="171969"/>
    <lineage>
        <taxon>Eukaryota</taxon>
        <taxon>Viridiplantae</taxon>
        <taxon>Streptophyta</taxon>
        <taxon>Embryophyta</taxon>
        <taxon>Tracheophyta</taxon>
        <taxon>Spermatophyta</taxon>
        <taxon>Magnoliopsida</taxon>
        <taxon>eudicotyledons</taxon>
        <taxon>Gunneridae</taxon>
        <taxon>Pentapetalae</taxon>
        <taxon>Caryophyllales</taxon>
        <taxon>Cactineae</taxon>
        <taxon>Cactaceae</taxon>
        <taxon>Cactoideae</taxon>
        <taxon>Echinocereeae</taxon>
        <taxon>Carnegiea</taxon>
    </lineage>
</organism>
<dbReference type="OrthoDB" id="4062651at2759"/>
<keyword evidence="11" id="KW-1185">Reference proteome</keyword>
<accession>A0A9Q1L1W4</accession>
<dbReference type="InterPro" id="IPR051348">
    <property type="entry name" value="U-box_ubiquitin_ligases"/>
</dbReference>
<comment type="function">
    <text evidence="2">Functions as an E3 ubiquitin ligase.</text>
</comment>
<gene>
    <name evidence="10" type="ORF">Cgig2_004903</name>
</gene>
<dbReference type="CDD" id="cd01989">
    <property type="entry name" value="USP_STK_Ubox_N"/>
    <property type="match status" value="1"/>
</dbReference>
<dbReference type="Proteomes" id="UP001153076">
    <property type="component" value="Unassembled WGS sequence"/>
</dbReference>
<evidence type="ECO:0000256" key="2">
    <source>
        <dbReference type="ARBA" id="ARBA00003861"/>
    </source>
</evidence>
<dbReference type="InterPro" id="IPR014729">
    <property type="entry name" value="Rossmann-like_a/b/a_fold"/>
</dbReference>
<comment type="catalytic activity">
    <reaction evidence="1">
        <text>S-ubiquitinyl-[E2 ubiquitin-conjugating enzyme]-L-cysteine + [acceptor protein]-L-lysine = [E2 ubiquitin-conjugating enzyme]-L-cysteine + N(6)-ubiquitinyl-[acceptor protein]-L-lysine.</text>
        <dbReference type="EC" id="2.3.2.27"/>
    </reaction>
</comment>
<dbReference type="SUPFAM" id="SSF56112">
    <property type="entry name" value="Protein kinase-like (PK-like)"/>
    <property type="match status" value="1"/>
</dbReference>
<evidence type="ECO:0000259" key="9">
    <source>
        <dbReference type="PROSITE" id="PS51698"/>
    </source>
</evidence>
<dbReference type="GO" id="GO:0004672">
    <property type="term" value="F:protein kinase activity"/>
    <property type="evidence" value="ECO:0007669"/>
    <property type="project" value="InterPro"/>
</dbReference>
<reference evidence="10" key="1">
    <citation type="submission" date="2022-04" db="EMBL/GenBank/DDBJ databases">
        <title>Carnegiea gigantea Genome sequencing and assembly v2.</title>
        <authorList>
            <person name="Copetti D."/>
            <person name="Sanderson M.J."/>
            <person name="Burquez A."/>
            <person name="Wojciechowski M.F."/>
        </authorList>
    </citation>
    <scope>NUCLEOTIDE SEQUENCE</scope>
    <source>
        <strain evidence="10">SGP5-SGP5p</strain>
        <tissue evidence="10">Aerial part</tissue>
    </source>
</reference>
<dbReference type="EMBL" id="JAKOGI010000003">
    <property type="protein sequence ID" value="KAJ8452567.1"/>
    <property type="molecule type" value="Genomic_DNA"/>
</dbReference>
<dbReference type="Gene3D" id="3.40.50.620">
    <property type="entry name" value="HUPs"/>
    <property type="match status" value="1"/>
</dbReference>
<evidence type="ECO:0000259" key="8">
    <source>
        <dbReference type="PROSITE" id="PS50011"/>
    </source>
</evidence>
<feature type="region of interest" description="Disordered" evidence="7">
    <location>
        <begin position="1"/>
        <end position="58"/>
    </location>
</feature>
<dbReference type="InterPro" id="IPR011009">
    <property type="entry name" value="Kinase-like_dom_sf"/>
</dbReference>
<dbReference type="InterPro" id="IPR000719">
    <property type="entry name" value="Prot_kinase_dom"/>
</dbReference>
<dbReference type="PROSITE" id="PS51698">
    <property type="entry name" value="U_BOX"/>
    <property type="match status" value="1"/>
</dbReference>
<dbReference type="SUPFAM" id="SSF52402">
    <property type="entry name" value="Adenine nucleotide alpha hydrolases-like"/>
    <property type="match status" value="1"/>
</dbReference>
<dbReference type="GO" id="GO:0061630">
    <property type="term" value="F:ubiquitin protein ligase activity"/>
    <property type="evidence" value="ECO:0007669"/>
    <property type="project" value="UniProtKB-EC"/>
</dbReference>
<name>A0A9Q1L1W4_9CARY</name>
<dbReference type="Gene3D" id="3.30.200.20">
    <property type="entry name" value="Phosphorylase Kinase, domain 1"/>
    <property type="match status" value="1"/>
</dbReference>
<comment type="caution">
    <text evidence="10">The sequence shown here is derived from an EMBL/GenBank/DDBJ whole genome shotgun (WGS) entry which is preliminary data.</text>
</comment>
<feature type="compositionally biased region" description="Basic and acidic residues" evidence="7">
    <location>
        <begin position="47"/>
        <end position="58"/>
    </location>
</feature>
<evidence type="ECO:0000313" key="10">
    <source>
        <dbReference type="EMBL" id="KAJ8452567.1"/>
    </source>
</evidence>
<dbReference type="Gene3D" id="1.10.510.10">
    <property type="entry name" value="Transferase(Phosphotransferase) domain 1"/>
    <property type="match status" value="1"/>
</dbReference>
<comment type="pathway">
    <text evidence="3">Protein modification; protein ubiquitination.</text>
</comment>
<dbReference type="PANTHER" id="PTHR45647:SF43">
    <property type="entry name" value="OS10G0100500 PROTEIN"/>
    <property type="match status" value="1"/>
</dbReference>
<keyword evidence="6" id="KW-0833">Ubl conjugation pathway</keyword>
<dbReference type="SMART" id="SM00220">
    <property type="entry name" value="S_TKc"/>
    <property type="match status" value="1"/>
</dbReference>
<dbReference type="CDD" id="cd16655">
    <property type="entry name" value="RING-Ubox_WDSUB1-like"/>
    <property type="match status" value="1"/>
</dbReference>
<proteinExistence type="predicted"/>
<dbReference type="SMART" id="SM00504">
    <property type="entry name" value="Ubox"/>
    <property type="match status" value="1"/>
</dbReference>
<dbReference type="EC" id="2.3.2.27" evidence="4"/>
<evidence type="ECO:0000256" key="7">
    <source>
        <dbReference type="SAM" id="MobiDB-lite"/>
    </source>
</evidence>
<dbReference type="PROSITE" id="PS50011">
    <property type="entry name" value="PROTEIN_KINASE_DOM"/>
    <property type="match status" value="1"/>
</dbReference>
<dbReference type="Gene3D" id="3.30.40.10">
    <property type="entry name" value="Zinc/RING finger domain, C3HC4 (zinc finger)"/>
    <property type="match status" value="1"/>
</dbReference>
<dbReference type="InterPro" id="IPR003613">
    <property type="entry name" value="Ubox_domain"/>
</dbReference>
<dbReference type="InterPro" id="IPR008271">
    <property type="entry name" value="Ser/Thr_kinase_AS"/>
</dbReference>
<dbReference type="PROSITE" id="PS00108">
    <property type="entry name" value="PROTEIN_KINASE_ST"/>
    <property type="match status" value="1"/>
</dbReference>
<feature type="domain" description="U-box" evidence="9">
    <location>
        <begin position="786"/>
        <end position="857"/>
    </location>
</feature>
<evidence type="ECO:0000313" key="11">
    <source>
        <dbReference type="Proteomes" id="UP001153076"/>
    </source>
</evidence>
<evidence type="ECO:0000256" key="6">
    <source>
        <dbReference type="ARBA" id="ARBA00022786"/>
    </source>
</evidence>
<keyword evidence="5" id="KW-0808">Transferase</keyword>
<dbReference type="AlphaFoldDB" id="A0A9Q1L1W4"/>
<evidence type="ECO:0000256" key="1">
    <source>
        <dbReference type="ARBA" id="ARBA00000900"/>
    </source>
</evidence>
<dbReference type="SUPFAM" id="SSF57850">
    <property type="entry name" value="RING/U-box"/>
    <property type="match status" value="1"/>
</dbReference>
<protein>
    <recommendedName>
        <fullName evidence="4">RING-type E3 ubiquitin transferase</fullName>
        <ecNumber evidence="4">2.3.2.27</ecNumber>
    </recommendedName>
</protein>
<evidence type="ECO:0000256" key="4">
    <source>
        <dbReference type="ARBA" id="ARBA00012483"/>
    </source>
</evidence>
<feature type="domain" description="Protein kinase" evidence="8">
    <location>
        <begin position="513"/>
        <end position="779"/>
    </location>
</feature>
<evidence type="ECO:0000256" key="5">
    <source>
        <dbReference type="ARBA" id="ARBA00022679"/>
    </source>
</evidence>